<dbReference type="GO" id="GO:0000149">
    <property type="term" value="F:SNARE binding"/>
    <property type="evidence" value="ECO:0007669"/>
    <property type="project" value="TreeGrafter"/>
</dbReference>
<dbReference type="GO" id="GO:0000145">
    <property type="term" value="C:exocyst"/>
    <property type="evidence" value="ECO:0007669"/>
    <property type="project" value="InterPro"/>
</dbReference>
<comment type="similarity">
    <text evidence="1">Belongs to the SEC6 family.</text>
</comment>
<dbReference type="Proteomes" id="UP000829720">
    <property type="component" value="Unassembled WGS sequence"/>
</dbReference>
<dbReference type="AlphaFoldDB" id="A0A8T3DHB4"/>
<proteinExistence type="inferred from homology"/>
<gene>
    <name evidence="4" type="ORF">AGOR_G00105900</name>
</gene>
<feature type="compositionally biased region" description="Basic and acidic residues" evidence="2">
    <location>
        <begin position="16"/>
        <end position="34"/>
    </location>
</feature>
<comment type="caution">
    <text evidence="4">The sequence shown here is derived from an EMBL/GenBank/DDBJ whole genome shotgun (WGS) entry which is preliminary data.</text>
</comment>
<dbReference type="EMBL" id="JAERUA010000009">
    <property type="protein sequence ID" value="KAI1895400.1"/>
    <property type="molecule type" value="Genomic_DNA"/>
</dbReference>
<evidence type="ECO:0000259" key="3">
    <source>
        <dbReference type="PROSITE" id="PS51068"/>
    </source>
</evidence>
<dbReference type="PROSITE" id="PS51068">
    <property type="entry name" value="FPG_CAT"/>
    <property type="match status" value="1"/>
</dbReference>
<dbReference type="GO" id="GO:0051601">
    <property type="term" value="P:exocyst localization"/>
    <property type="evidence" value="ECO:0007669"/>
    <property type="project" value="TreeGrafter"/>
</dbReference>
<dbReference type="InterPro" id="IPR010326">
    <property type="entry name" value="EXOC3/Sec6"/>
</dbReference>
<sequence length="827" mass="94604">MEFRHKALPLIAHRVKMAERGQGDDETGEAKGPEGEGTMSNIEKMENGNAQPDSPVKKEEKSGMFKTFRQSIKKAGERSPLASNIRGLKEKRGPDFVKEGNIPETGISAPASPSQSIGSPKYSPLKGKGGFFKKDGENTDVSPQVVKDQPGHSRSLSDSSGIMGDILMKPGAALRRSLRLVGKKDKVTKQGPPQLVCKTLSETEELKQVEVEVEETYTLPEIPIIPLSVMQINKLIEMEVLEEAHLNLLSLREELKRERVGGDEGLSSLELANKEKDLKLLYSALQEKVKEIVRDSNKLPSRNKQLLVHVARIIQEEEKREMDPDSLFNGWRDIWKAAVQEGVQAKIESIHLDSREQNSAWLAVHLGLLGQAIVEDLENVKNELQGSYPRSFEVFTTYIGSYHHAIGQHIKKILQQKLDSKDCYSLLEWIINRFGSEKIMGSPTLQPDMREEDRTLSLESGLLDKIKKTYCDCVKDDLRTSLGNVVRLQSEMWTERMEPERNEEFYYSEMHMDIMTVVKSYIQNSQKIDSDLEKRIVCSCSEELKEFPQRFEREFRQCDTMADSSLQAEYQVTYINSFTILREQMEVYRECSPPQVEAVGREMEAVVDRLGQSLLEEFKTAVRPFLRRMMTRKWLSTDEDFKQIVKKTDNLSQLCRGMKPPYVQGFVNEVHYHMVKEYISQLMKNNYSCKNRKHEKAATKMREQWAELQDVFEDLKSTSHWLQPVGEHMCNIIGQKNKREIKENLDGLVKDYPDISKKHLSAVLYFRGMVRGRERQLILRRLTELKRTVGDSGDKSQALFSDIQVTINTDCLANVPLLCLPLFSADS</sequence>
<protein>
    <recommendedName>
        <fullName evidence="3">Formamidopyrimidine-DNA glycosylase catalytic domain-containing protein</fullName>
    </recommendedName>
</protein>
<name>A0A8T3DHB4_9TELE</name>
<dbReference type="GO" id="GO:0008270">
    <property type="term" value="F:zinc ion binding"/>
    <property type="evidence" value="ECO:0007669"/>
    <property type="project" value="InterPro"/>
</dbReference>
<dbReference type="GO" id="GO:0006284">
    <property type="term" value="P:base-excision repair"/>
    <property type="evidence" value="ECO:0007669"/>
    <property type="project" value="InterPro"/>
</dbReference>
<dbReference type="OrthoDB" id="190098at2759"/>
<keyword evidence="5" id="KW-1185">Reference proteome</keyword>
<dbReference type="GO" id="GO:0003906">
    <property type="term" value="F:DNA-(apurinic or apyrimidinic site) endonuclease activity"/>
    <property type="evidence" value="ECO:0007669"/>
    <property type="project" value="InterPro"/>
</dbReference>
<reference evidence="4" key="1">
    <citation type="submission" date="2021-01" db="EMBL/GenBank/DDBJ databases">
        <authorList>
            <person name="Zahm M."/>
            <person name="Roques C."/>
            <person name="Cabau C."/>
            <person name="Klopp C."/>
            <person name="Donnadieu C."/>
            <person name="Jouanno E."/>
            <person name="Lampietro C."/>
            <person name="Louis A."/>
            <person name="Herpin A."/>
            <person name="Echchiki A."/>
            <person name="Berthelot C."/>
            <person name="Parey E."/>
            <person name="Roest-Crollius H."/>
            <person name="Braasch I."/>
            <person name="Postlethwait J."/>
            <person name="Bobe J."/>
            <person name="Montfort J."/>
            <person name="Bouchez O."/>
            <person name="Begum T."/>
            <person name="Mejri S."/>
            <person name="Adams A."/>
            <person name="Chen W.-J."/>
            <person name="Guiguen Y."/>
        </authorList>
    </citation>
    <scope>NUCLEOTIDE SEQUENCE</scope>
    <source>
        <tissue evidence="4">Blood</tissue>
    </source>
</reference>
<dbReference type="GO" id="GO:0019104">
    <property type="term" value="F:DNA N-glycosylase activity"/>
    <property type="evidence" value="ECO:0007669"/>
    <property type="project" value="InterPro"/>
</dbReference>
<evidence type="ECO:0000313" key="5">
    <source>
        <dbReference type="Proteomes" id="UP000829720"/>
    </source>
</evidence>
<dbReference type="InterPro" id="IPR012319">
    <property type="entry name" value="FPG_cat"/>
</dbReference>
<evidence type="ECO:0000256" key="1">
    <source>
        <dbReference type="ARBA" id="ARBA00009447"/>
    </source>
</evidence>
<dbReference type="Pfam" id="PF06046">
    <property type="entry name" value="Sec6"/>
    <property type="match status" value="1"/>
</dbReference>
<feature type="region of interest" description="Disordered" evidence="2">
    <location>
        <begin position="131"/>
        <end position="163"/>
    </location>
</feature>
<dbReference type="Gene3D" id="1.10.357.70">
    <property type="entry name" value="Exocyst complex component Sec6, C-terminal domain"/>
    <property type="match status" value="1"/>
</dbReference>
<feature type="domain" description="Formamidopyrimidine-DNA glycosylase catalytic" evidence="3">
    <location>
        <begin position="220"/>
        <end position="393"/>
    </location>
</feature>
<dbReference type="InterPro" id="IPR042532">
    <property type="entry name" value="EXOC3/Sec6_C"/>
</dbReference>
<accession>A0A8T3DHB4</accession>
<dbReference type="GO" id="GO:0006887">
    <property type="term" value="P:exocytosis"/>
    <property type="evidence" value="ECO:0007669"/>
    <property type="project" value="InterPro"/>
</dbReference>
<dbReference type="PANTHER" id="PTHR21292">
    <property type="entry name" value="EXOCYST COMPLEX COMPONENT SEC6-RELATED"/>
    <property type="match status" value="1"/>
</dbReference>
<evidence type="ECO:0000256" key="2">
    <source>
        <dbReference type="SAM" id="MobiDB-lite"/>
    </source>
</evidence>
<dbReference type="PANTHER" id="PTHR21292:SF7">
    <property type="entry name" value="EXOCYST COMPLEX COMPONENT 3-LIKE 2"/>
    <property type="match status" value="1"/>
</dbReference>
<evidence type="ECO:0000313" key="4">
    <source>
        <dbReference type="EMBL" id="KAI1895400.1"/>
    </source>
</evidence>
<feature type="compositionally biased region" description="Basic and acidic residues" evidence="2">
    <location>
        <begin position="87"/>
        <end position="98"/>
    </location>
</feature>
<feature type="region of interest" description="Disordered" evidence="2">
    <location>
        <begin position="14"/>
        <end position="119"/>
    </location>
</feature>
<organism evidence="4 5">
    <name type="scientific">Albula goreensis</name>
    <dbReference type="NCBI Taxonomy" id="1534307"/>
    <lineage>
        <taxon>Eukaryota</taxon>
        <taxon>Metazoa</taxon>
        <taxon>Chordata</taxon>
        <taxon>Craniata</taxon>
        <taxon>Vertebrata</taxon>
        <taxon>Euteleostomi</taxon>
        <taxon>Actinopterygii</taxon>
        <taxon>Neopterygii</taxon>
        <taxon>Teleostei</taxon>
        <taxon>Albuliformes</taxon>
        <taxon>Albulidae</taxon>
        <taxon>Albula</taxon>
    </lineage>
</organism>